<dbReference type="OrthoDB" id="266571at2759"/>
<evidence type="ECO:0000313" key="3">
    <source>
        <dbReference type="Proteomes" id="UP000038009"/>
    </source>
</evidence>
<keyword evidence="3" id="KW-1185">Reference proteome</keyword>
<dbReference type="OMA" id="EQMQGHE"/>
<comment type="caution">
    <text evidence="2">The sequence shown here is derived from an EMBL/GenBank/DDBJ whole genome shotgun (WGS) entry which is preliminary data.</text>
</comment>
<accession>A0A0N0P562</accession>
<sequence length="274" mass="29965">MSSSAARQTKDRAFTTEATARTIVPAVSSSIPPPSGVPPSYAFSAEAAPFIPSFMCVAPTPASAEWVGGPSTDSLSPSQQAASAPAVVSAVEKDADADEEVDQNIDGGDDNYRQHFSKKWMLCLEQMQGHEVGMLMDMMPLDIQDLYFDKLSDEYLHHDHEHKDKGVHALCAARNMVKELSPEQLVHIEEFLVETDALNPEARRQRRTARMPHHGLGGEGYGDGQGDMSEGEEGENLFVNEDEGMALEEEEWLLEQMMMAAGHGDEVTAMKKGK</sequence>
<dbReference type="AlphaFoldDB" id="A0A0N0P562"/>
<dbReference type="VEuPathDB" id="TriTrypDB:Lsey_0149_0110"/>
<name>A0A0N0P562_LEPSE</name>
<feature type="compositionally biased region" description="Basic residues" evidence="1">
    <location>
        <begin position="204"/>
        <end position="213"/>
    </location>
</feature>
<evidence type="ECO:0000256" key="1">
    <source>
        <dbReference type="SAM" id="MobiDB-lite"/>
    </source>
</evidence>
<protein>
    <submittedName>
        <fullName evidence="2">Uncharacterized protein</fullName>
    </submittedName>
</protein>
<dbReference type="Proteomes" id="UP000038009">
    <property type="component" value="Unassembled WGS sequence"/>
</dbReference>
<evidence type="ECO:0000313" key="2">
    <source>
        <dbReference type="EMBL" id="KPI86089.1"/>
    </source>
</evidence>
<proteinExistence type="predicted"/>
<gene>
    <name evidence="2" type="ORF">ABL78_4850</name>
</gene>
<dbReference type="EMBL" id="LJSK01000149">
    <property type="protein sequence ID" value="KPI86089.1"/>
    <property type="molecule type" value="Genomic_DNA"/>
</dbReference>
<reference evidence="2 3" key="1">
    <citation type="journal article" date="2015" name="PLoS Pathog.">
        <title>Leptomonas seymouri: Adaptations to the Dixenous Life Cycle Analyzed by Genome Sequencing, Transcriptome Profiling and Co-infection with Leishmania donovani.</title>
        <authorList>
            <person name="Kraeva N."/>
            <person name="Butenko A."/>
            <person name="Hlavacova J."/>
            <person name="Kostygov A."/>
            <person name="Myskova J."/>
            <person name="Grybchuk D."/>
            <person name="Lestinova T."/>
            <person name="Votypka J."/>
            <person name="Volf P."/>
            <person name="Opperdoes F."/>
            <person name="Flegontov P."/>
            <person name="Lukes J."/>
            <person name="Yurchenko V."/>
        </authorList>
    </citation>
    <scope>NUCLEOTIDE SEQUENCE [LARGE SCALE GENOMIC DNA]</scope>
    <source>
        <strain evidence="2 3">ATCC 30220</strain>
    </source>
</reference>
<organism evidence="2 3">
    <name type="scientific">Leptomonas seymouri</name>
    <dbReference type="NCBI Taxonomy" id="5684"/>
    <lineage>
        <taxon>Eukaryota</taxon>
        <taxon>Discoba</taxon>
        <taxon>Euglenozoa</taxon>
        <taxon>Kinetoplastea</taxon>
        <taxon>Metakinetoplastina</taxon>
        <taxon>Trypanosomatida</taxon>
        <taxon>Trypanosomatidae</taxon>
        <taxon>Leishmaniinae</taxon>
        <taxon>Leptomonas</taxon>
    </lineage>
</organism>
<feature type="region of interest" description="Disordered" evidence="1">
    <location>
        <begin position="203"/>
        <end position="232"/>
    </location>
</feature>
<feature type="compositionally biased region" description="Gly residues" evidence="1">
    <location>
        <begin position="215"/>
        <end position="225"/>
    </location>
</feature>